<dbReference type="InterPro" id="IPR036390">
    <property type="entry name" value="WH_DNA-bd_sf"/>
</dbReference>
<dbReference type="InterPro" id="IPR022689">
    <property type="entry name" value="Iron_dep_repressor"/>
</dbReference>
<evidence type="ECO:0000256" key="4">
    <source>
        <dbReference type="ARBA" id="ARBA00023163"/>
    </source>
</evidence>
<dbReference type="SUPFAM" id="SSF46785">
    <property type="entry name" value="Winged helix' DNA-binding domain"/>
    <property type="match status" value="1"/>
</dbReference>
<dbReference type="PRINTS" id="PR00033">
    <property type="entry name" value="HTHASNC"/>
</dbReference>
<dbReference type="AlphaFoldDB" id="A0A7C4DB49"/>
<keyword evidence="2" id="KW-0805">Transcription regulation</keyword>
<evidence type="ECO:0000256" key="2">
    <source>
        <dbReference type="ARBA" id="ARBA00023015"/>
    </source>
</evidence>
<dbReference type="PANTHER" id="PTHR33238">
    <property type="entry name" value="IRON (METAL) DEPENDENT REPRESSOR, DTXR FAMILY"/>
    <property type="match status" value="1"/>
</dbReference>
<dbReference type="Gene3D" id="1.10.60.10">
    <property type="entry name" value="Iron dependent repressor, metal binding and dimerisation domain"/>
    <property type="match status" value="1"/>
</dbReference>
<dbReference type="SMART" id="SM00529">
    <property type="entry name" value="HTH_DTXR"/>
    <property type="match status" value="1"/>
</dbReference>
<organism evidence="6">
    <name type="scientific">Staphylothermus marinus</name>
    <dbReference type="NCBI Taxonomy" id="2280"/>
    <lineage>
        <taxon>Archaea</taxon>
        <taxon>Thermoproteota</taxon>
        <taxon>Thermoprotei</taxon>
        <taxon>Desulfurococcales</taxon>
        <taxon>Desulfurococcaceae</taxon>
        <taxon>Staphylothermus</taxon>
    </lineage>
</organism>
<reference evidence="6" key="1">
    <citation type="journal article" date="2020" name="mSystems">
        <title>Genome- and Community-Level Interaction Insights into Carbon Utilization and Element Cycling Functions of Hydrothermarchaeota in Hydrothermal Sediment.</title>
        <authorList>
            <person name="Zhou Z."/>
            <person name="Liu Y."/>
            <person name="Xu W."/>
            <person name="Pan J."/>
            <person name="Luo Z.H."/>
            <person name="Li M."/>
        </authorList>
    </citation>
    <scope>NUCLEOTIDE SEQUENCE [LARGE SCALE GENOMIC DNA]</scope>
    <source>
        <strain evidence="6">SpSt-642</strain>
    </source>
</reference>
<gene>
    <name evidence="6" type="ORF">ENU14_07330</name>
</gene>
<dbReference type="PANTHER" id="PTHR33238:SF7">
    <property type="entry name" value="IRON-DEPENDENT TRANSCRIPTIONAL REGULATOR"/>
    <property type="match status" value="1"/>
</dbReference>
<evidence type="ECO:0000256" key="3">
    <source>
        <dbReference type="ARBA" id="ARBA00023125"/>
    </source>
</evidence>
<dbReference type="InterPro" id="IPR050536">
    <property type="entry name" value="DtxR_MntR_Metal-Reg"/>
</dbReference>
<dbReference type="EMBL" id="DTBJ01000061">
    <property type="protein sequence ID" value="HGM59373.1"/>
    <property type="molecule type" value="Genomic_DNA"/>
</dbReference>
<keyword evidence="3" id="KW-0238">DNA-binding</keyword>
<comment type="similarity">
    <text evidence="1">Belongs to the DtxR/MntR family.</text>
</comment>
<accession>A0A7C4DB49</accession>
<sequence>MRKNRVEEYLETIYELYYCGERIGIRRLAKKLGVKPSSVIEYLKKLCEEGYIVYEKGGLIMLTNKGFEIAREIKNRHNVIKEFLKILGVSEEIAEIDACYIEHGVHEETIEKIQEFVNKNRTQSRV</sequence>
<protein>
    <submittedName>
        <fullName evidence="6">Metal-dependent transcriptional regulator</fullName>
    </submittedName>
</protein>
<evidence type="ECO:0000313" key="6">
    <source>
        <dbReference type="EMBL" id="HGM59373.1"/>
    </source>
</evidence>
<keyword evidence="4" id="KW-0804">Transcription</keyword>
<dbReference type="InterPro" id="IPR036388">
    <property type="entry name" value="WH-like_DNA-bd_sf"/>
</dbReference>
<feature type="domain" description="HTH dtxR-type" evidence="5">
    <location>
        <begin position="1"/>
        <end position="63"/>
    </location>
</feature>
<dbReference type="PROSITE" id="PS50944">
    <property type="entry name" value="HTH_DTXR"/>
    <property type="match status" value="1"/>
</dbReference>
<proteinExistence type="inferred from homology"/>
<evidence type="ECO:0000256" key="1">
    <source>
        <dbReference type="ARBA" id="ARBA00007871"/>
    </source>
</evidence>
<dbReference type="GO" id="GO:0003700">
    <property type="term" value="F:DNA-binding transcription factor activity"/>
    <property type="evidence" value="ECO:0007669"/>
    <property type="project" value="InterPro"/>
</dbReference>
<dbReference type="InterPro" id="IPR000485">
    <property type="entry name" value="AsnC-type_HTH_dom"/>
</dbReference>
<dbReference type="InterPro" id="IPR022687">
    <property type="entry name" value="HTH_DTXR"/>
</dbReference>
<name>A0A7C4DB49_STAMA</name>
<dbReference type="InterPro" id="IPR036421">
    <property type="entry name" value="Fe_dep_repressor_sf"/>
</dbReference>
<dbReference type="GO" id="GO:0046983">
    <property type="term" value="F:protein dimerization activity"/>
    <property type="evidence" value="ECO:0007669"/>
    <property type="project" value="InterPro"/>
</dbReference>
<comment type="caution">
    <text evidence="6">The sequence shown here is derived from an EMBL/GenBank/DDBJ whole genome shotgun (WGS) entry which is preliminary data.</text>
</comment>
<dbReference type="Pfam" id="PF02742">
    <property type="entry name" value="Fe_dep_repr_C"/>
    <property type="match status" value="1"/>
</dbReference>
<dbReference type="GO" id="GO:0046914">
    <property type="term" value="F:transition metal ion binding"/>
    <property type="evidence" value="ECO:0007669"/>
    <property type="project" value="InterPro"/>
</dbReference>
<dbReference type="InterPro" id="IPR001367">
    <property type="entry name" value="Fe_dep_repressor"/>
</dbReference>
<dbReference type="GO" id="GO:0043565">
    <property type="term" value="F:sequence-specific DNA binding"/>
    <property type="evidence" value="ECO:0007669"/>
    <property type="project" value="InterPro"/>
</dbReference>
<dbReference type="SUPFAM" id="SSF47979">
    <property type="entry name" value="Iron-dependent repressor protein, dimerization domain"/>
    <property type="match status" value="1"/>
</dbReference>
<evidence type="ECO:0000259" key="5">
    <source>
        <dbReference type="PROSITE" id="PS50944"/>
    </source>
</evidence>
<dbReference type="Gene3D" id="1.10.10.10">
    <property type="entry name" value="Winged helix-like DNA-binding domain superfamily/Winged helix DNA-binding domain"/>
    <property type="match status" value="1"/>
</dbReference>
<dbReference type="Pfam" id="PF01325">
    <property type="entry name" value="Fe_dep_repress"/>
    <property type="match status" value="1"/>
</dbReference>